<proteinExistence type="inferred from homology"/>
<evidence type="ECO:0000256" key="7">
    <source>
        <dbReference type="ARBA" id="ARBA00031445"/>
    </source>
</evidence>
<evidence type="ECO:0000256" key="6">
    <source>
        <dbReference type="ARBA" id="ARBA00022679"/>
    </source>
</evidence>
<name>A0A0B5FRV7_9BACT</name>
<dbReference type="GO" id="GO:0009245">
    <property type="term" value="P:lipid A biosynthetic process"/>
    <property type="evidence" value="ECO:0007669"/>
    <property type="project" value="TreeGrafter"/>
</dbReference>
<dbReference type="FunFam" id="3.40.50.11720:FF:000001">
    <property type="entry name" value="3-deoxy-D-manno-octulosonic acid transferase"/>
    <property type="match status" value="1"/>
</dbReference>
<keyword evidence="11" id="KW-0448">Lipopolysaccharide biosynthesis</keyword>
<accession>A0A0B5FRV7</accession>
<dbReference type="Gene3D" id="3.40.50.2000">
    <property type="entry name" value="Glycogen Phosphorylase B"/>
    <property type="match status" value="1"/>
</dbReference>
<dbReference type="OrthoDB" id="9789797at2"/>
<comment type="catalytic activity">
    <reaction evidence="8 11">
        <text>lipid IVA (E. coli) + CMP-3-deoxy-beta-D-manno-octulosonate = alpha-Kdo-(2-&gt;6)-lipid IVA (E. coli) + CMP + H(+)</text>
        <dbReference type="Rhea" id="RHEA:28066"/>
        <dbReference type="ChEBI" id="CHEBI:15378"/>
        <dbReference type="ChEBI" id="CHEBI:58603"/>
        <dbReference type="ChEBI" id="CHEBI:60364"/>
        <dbReference type="ChEBI" id="CHEBI:60377"/>
        <dbReference type="ChEBI" id="CHEBI:85987"/>
        <dbReference type="EC" id="2.4.99.12"/>
    </reaction>
</comment>
<feature type="site" description="Transition state stabilizer" evidence="10">
    <location>
        <position position="211"/>
    </location>
</feature>
<dbReference type="EMBL" id="CP010311">
    <property type="protein sequence ID" value="AJF06885.1"/>
    <property type="molecule type" value="Genomic_DNA"/>
</dbReference>
<comment type="pathway">
    <text evidence="2 11">Bacterial outer membrane biogenesis; LPS core biosynthesis.</text>
</comment>
<evidence type="ECO:0000313" key="13">
    <source>
        <dbReference type="EMBL" id="AJF06885.1"/>
    </source>
</evidence>
<dbReference type="AlphaFoldDB" id="A0A0B5FRV7"/>
<evidence type="ECO:0000256" key="9">
    <source>
        <dbReference type="PIRSR" id="PIRSR639901-1"/>
    </source>
</evidence>
<organism evidence="13 14">
    <name type="scientific">Geoalkalibacter subterraneus</name>
    <dbReference type="NCBI Taxonomy" id="483547"/>
    <lineage>
        <taxon>Bacteria</taxon>
        <taxon>Pseudomonadati</taxon>
        <taxon>Thermodesulfobacteriota</taxon>
        <taxon>Desulfuromonadia</taxon>
        <taxon>Desulfuromonadales</taxon>
        <taxon>Geoalkalibacteraceae</taxon>
        <taxon>Geoalkalibacter</taxon>
    </lineage>
</organism>
<feature type="active site" description="Proton acceptor" evidence="9">
    <location>
        <position position="64"/>
    </location>
</feature>
<comment type="function">
    <text evidence="11">Involved in lipopolysaccharide (LPS) biosynthesis. Catalyzes the transfer of 3-deoxy-D-manno-octulosonate (Kdo) residue(s) from CMP-Kdo to lipid IV(A), the tetraacyldisaccharide-1,4'-bisphosphate precursor of lipid A.</text>
</comment>
<dbReference type="RefSeq" id="WP_040200700.1">
    <property type="nucleotide sequence ID" value="NZ_CP010311.1"/>
</dbReference>
<evidence type="ECO:0000256" key="5">
    <source>
        <dbReference type="ARBA" id="ARBA00019077"/>
    </source>
</evidence>
<feature type="domain" description="3-deoxy-D-manno-octulosonic-acid transferase N-terminal" evidence="12">
    <location>
        <begin position="34"/>
        <end position="213"/>
    </location>
</feature>
<evidence type="ECO:0000259" key="12">
    <source>
        <dbReference type="Pfam" id="PF04413"/>
    </source>
</evidence>
<keyword evidence="11" id="KW-1133">Transmembrane helix</keyword>
<dbReference type="EC" id="2.4.99.12" evidence="4 11"/>
<dbReference type="Pfam" id="PF04413">
    <property type="entry name" value="Glycos_transf_N"/>
    <property type="match status" value="1"/>
</dbReference>
<feature type="site" description="Transition state stabilizer" evidence="10">
    <location>
        <position position="133"/>
    </location>
</feature>
<evidence type="ECO:0000256" key="1">
    <source>
        <dbReference type="ARBA" id="ARBA00004388"/>
    </source>
</evidence>
<evidence type="ECO:0000313" key="14">
    <source>
        <dbReference type="Proteomes" id="UP000035036"/>
    </source>
</evidence>
<keyword evidence="6 11" id="KW-0808">Transferase</keyword>
<dbReference type="SUPFAM" id="SSF53756">
    <property type="entry name" value="UDP-Glycosyltransferase/glycogen phosphorylase"/>
    <property type="match status" value="1"/>
</dbReference>
<dbReference type="Gene3D" id="3.40.50.11720">
    <property type="entry name" value="3-Deoxy-D-manno-octulosonic-acid transferase, N-terminal domain"/>
    <property type="match status" value="1"/>
</dbReference>
<keyword evidence="11" id="KW-0812">Transmembrane</keyword>
<evidence type="ECO:0000256" key="11">
    <source>
        <dbReference type="RuleBase" id="RU365103"/>
    </source>
</evidence>
<comment type="similarity">
    <text evidence="3">Belongs to the glycosyltransferase group 1 family. Glycosyltransferase 30 subfamily.</text>
</comment>
<dbReference type="UniPathway" id="UPA00958"/>
<dbReference type="InterPro" id="IPR038107">
    <property type="entry name" value="Glycos_transf_N_sf"/>
</dbReference>
<evidence type="ECO:0000256" key="4">
    <source>
        <dbReference type="ARBA" id="ARBA00012621"/>
    </source>
</evidence>
<gene>
    <name evidence="13" type="ORF">GSUB_10415</name>
</gene>
<comment type="subcellular location">
    <subcellularLocation>
        <location evidence="1">Cell inner membrane</location>
        <topology evidence="1">Single-pass membrane protein</topology>
        <orientation evidence="1">Cytoplasmic side</orientation>
    </subcellularLocation>
    <subcellularLocation>
        <location evidence="11">Cell membrane</location>
    </subcellularLocation>
</comment>
<dbReference type="GO" id="GO:0005886">
    <property type="term" value="C:plasma membrane"/>
    <property type="evidence" value="ECO:0007669"/>
    <property type="project" value="UniProtKB-SubCell"/>
</dbReference>
<keyword evidence="14" id="KW-1185">Reference proteome</keyword>
<dbReference type="InterPro" id="IPR007507">
    <property type="entry name" value="Glycos_transf_N"/>
</dbReference>
<dbReference type="PANTHER" id="PTHR42755">
    <property type="entry name" value="3-DEOXY-MANNO-OCTULOSONATE CYTIDYLYLTRANSFERASE"/>
    <property type="match status" value="1"/>
</dbReference>
<dbReference type="HOGENOM" id="CLU_036146_2_1_7"/>
<protein>
    <recommendedName>
        <fullName evidence="5 11">3-deoxy-D-manno-octulosonic acid transferase</fullName>
        <shortName evidence="11">Kdo transferase</shortName>
        <ecNumber evidence="4 11">2.4.99.12</ecNumber>
    </recommendedName>
    <alternativeName>
        <fullName evidence="7 11">Lipid IV(A) 3-deoxy-D-manno-octulosonic acid transferase</fullName>
    </alternativeName>
</protein>
<dbReference type="PANTHER" id="PTHR42755:SF1">
    <property type="entry name" value="3-DEOXY-D-MANNO-OCTULOSONIC ACID TRANSFERASE, MITOCHONDRIAL-RELATED"/>
    <property type="match status" value="1"/>
</dbReference>
<dbReference type="InterPro" id="IPR039901">
    <property type="entry name" value="Kdotransferase"/>
</dbReference>
<reference evidence="13 14" key="1">
    <citation type="journal article" date="2015" name="Genome Announc.">
        <title>Genomes of Geoalkalibacter ferrihydriticus Z-0531T and Geoalkalibacter subterraneus Red1T, Two Haloalkaliphilic Metal-Reducing Deltaproteobacteria.</title>
        <authorList>
            <person name="Badalamenti J.P."/>
            <person name="Krajmalnik-Brown R."/>
            <person name="Torres C.I."/>
            <person name="Bond D.R."/>
        </authorList>
    </citation>
    <scope>NUCLEOTIDE SEQUENCE [LARGE SCALE GENOMIC DNA]</scope>
    <source>
        <strain evidence="13 14">Red1</strain>
    </source>
</reference>
<dbReference type="GO" id="GO:0009244">
    <property type="term" value="P:lipopolysaccharide core region biosynthetic process"/>
    <property type="evidence" value="ECO:0007669"/>
    <property type="project" value="UniProtKB-UniRule"/>
</dbReference>
<evidence type="ECO:0000256" key="10">
    <source>
        <dbReference type="PIRSR" id="PIRSR639901-2"/>
    </source>
</evidence>
<dbReference type="STRING" id="483547.GSUB_10415"/>
<evidence type="ECO:0000256" key="8">
    <source>
        <dbReference type="ARBA" id="ARBA00049183"/>
    </source>
</evidence>
<sequence length="429" mass="48176">MYLLYDAILFLAALFLVPYYLLRGATRGKVRRGLGQRLGLFDSAQTQVLRGRKVIWIHAVSVGETRAAIPLIKALRKAYPDYSLLLTNVTETGHDIARKLPELDLCLFFPFDFSFVIRRVLTKIDPRLIVIVETEIWPNLIRFARQRNIPVVLVNGRISDRSFPRYMFGRRLLGPVLRQFNSLGMQTELDAERILAMGALPEQVVVTGNLKFDLHASLPGKDELDQLREDFCIDKQIPVWVAGSTHAGEEQILVDTYKRLIDQGRRLVLVLVPRHPERCKSVAEMLQAKGLPMVMRSVIDQRSELLRSGEILLVDTVGEMLKLYALADIVFVGGSLRNVGGHNILEGCLLKKPVLFGPHMHNFKEISRLVLEAGGGMMVDDAGDLLNALERLLDHPQERGSMGKRGYGLLSRNAGATERTLELLRAAQG</sequence>
<dbReference type="GO" id="GO:0043842">
    <property type="term" value="F:Kdo transferase activity"/>
    <property type="evidence" value="ECO:0007669"/>
    <property type="project" value="UniProtKB-EC"/>
</dbReference>
<feature type="transmembrane region" description="Helical" evidence="11">
    <location>
        <begin position="6"/>
        <end position="22"/>
    </location>
</feature>
<evidence type="ECO:0000256" key="3">
    <source>
        <dbReference type="ARBA" id="ARBA00006380"/>
    </source>
</evidence>
<evidence type="ECO:0000256" key="2">
    <source>
        <dbReference type="ARBA" id="ARBA00004713"/>
    </source>
</evidence>
<dbReference type="KEGG" id="gsb:GSUB_10415"/>
<keyword evidence="11" id="KW-0472">Membrane</keyword>
<keyword evidence="11" id="KW-1003">Cell membrane</keyword>
<dbReference type="FunFam" id="3.40.50.2000:FF:000032">
    <property type="entry name" value="3-deoxy-D-manno-octulosonic acid transferase"/>
    <property type="match status" value="1"/>
</dbReference>
<dbReference type="Proteomes" id="UP000035036">
    <property type="component" value="Chromosome"/>
</dbReference>